<dbReference type="EMBL" id="FQYK01000010">
    <property type="protein sequence ID" value="SHJ14393.1"/>
    <property type="molecule type" value="Genomic_DNA"/>
</dbReference>
<name>A0A1M6GWT2_9FLAO</name>
<evidence type="ECO:0000313" key="2">
    <source>
        <dbReference type="Proteomes" id="UP000184396"/>
    </source>
</evidence>
<reference evidence="1 2" key="1">
    <citation type="submission" date="2016-11" db="EMBL/GenBank/DDBJ databases">
        <authorList>
            <person name="Jaros S."/>
            <person name="Januszkiewicz K."/>
            <person name="Wedrychowicz H."/>
        </authorList>
    </citation>
    <scope>NUCLEOTIDE SEQUENCE [LARGE SCALE GENOMIC DNA]</scope>
    <source>
        <strain evidence="1 2">CGMCC 1.12213</strain>
    </source>
</reference>
<protein>
    <recommendedName>
        <fullName evidence="3">DUF4251 domain-containing protein</fullName>
    </recommendedName>
</protein>
<dbReference type="eggNOG" id="ENOG5032TRA">
    <property type="taxonomic scope" value="Bacteria"/>
</dbReference>
<evidence type="ECO:0000313" key="1">
    <source>
        <dbReference type="EMBL" id="SHJ14393.1"/>
    </source>
</evidence>
<dbReference type="AlphaFoldDB" id="A0A1M6GWT2"/>
<dbReference type="OrthoDB" id="1448121at2"/>
<keyword evidence="2" id="KW-1185">Reference proteome</keyword>
<dbReference type="Pfam" id="PF14059">
    <property type="entry name" value="DUF4251"/>
    <property type="match status" value="1"/>
</dbReference>
<dbReference type="STRING" id="1178825.SAMN05216261_2928"/>
<dbReference type="InterPro" id="IPR025347">
    <property type="entry name" value="DUF4251"/>
</dbReference>
<dbReference type="Gene3D" id="2.40.128.410">
    <property type="match status" value="1"/>
</dbReference>
<accession>A0A1M6GWT2</accession>
<dbReference type="PROSITE" id="PS51257">
    <property type="entry name" value="PROKAR_LIPOPROTEIN"/>
    <property type="match status" value="1"/>
</dbReference>
<proteinExistence type="predicted"/>
<dbReference type="Proteomes" id="UP000184396">
    <property type="component" value="Unassembled WGS sequence"/>
</dbReference>
<dbReference type="RefSeq" id="WP_019388577.1">
    <property type="nucleotide sequence ID" value="NZ_ALIH01000015.1"/>
</dbReference>
<gene>
    <name evidence="1" type="ORF">SAMN05216261_2928</name>
</gene>
<sequence>MKNYWLVICAFLVLTFSCKSSKSKFTDAEINALETLIESKHFTIESDWANPQVTYAMQQVLNSGLMQRGSSPNAISLIGNPNHLTIKNDSVTSYLPYFGERQMGAAYGDSGAIELQGLIENYEVSKGKRNRYVIKFDAKSKTEQFNVIILIFPNLKSDLRIQSSSRFPIAYSGRVEAINP</sequence>
<organism evidence="1 2">
    <name type="scientific">Algibacter luteus</name>
    <dbReference type="NCBI Taxonomy" id="1178825"/>
    <lineage>
        <taxon>Bacteria</taxon>
        <taxon>Pseudomonadati</taxon>
        <taxon>Bacteroidota</taxon>
        <taxon>Flavobacteriia</taxon>
        <taxon>Flavobacteriales</taxon>
        <taxon>Flavobacteriaceae</taxon>
        <taxon>Algibacter</taxon>
    </lineage>
</organism>
<evidence type="ECO:0008006" key="3">
    <source>
        <dbReference type="Google" id="ProtNLM"/>
    </source>
</evidence>